<reference evidence="2 3" key="1">
    <citation type="submission" date="2019-04" db="EMBL/GenBank/DDBJ databases">
        <title>Friends and foes A comparative genomics study of 23 Aspergillus species from section Flavi.</title>
        <authorList>
            <consortium name="DOE Joint Genome Institute"/>
            <person name="Kjaerbolling I."/>
            <person name="Vesth T."/>
            <person name="Frisvad J.C."/>
            <person name="Nybo J.L."/>
            <person name="Theobald S."/>
            <person name="Kildgaard S."/>
            <person name="Isbrandt T."/>
            <person name="Kuo A."/>
            <person name="Sato A."/>
            <person name="Lyhne E.K."/>
            <person name="Kogle M.E."/>
            <person name="Wiebenga A."/>
            <person name="Kun R.S."/>
            <person name="Lubbers R.J."/>
            <person name="Makela M.R."/>
            <person name="Barry K."/>
            <person name="Chovatia M."/>
            <person name="Clum A."/>
            <person name="Daum C."/>
            <person name="Haridas S."/>
            <person name="He G."/>
            <person name="LaButti K."/>
            <person name="Lipzen A."/>
            <person name="Mondo S."/>
            <person name="Riley R."/>
            <person name="Salamov A."/>
            <person name="Simmons B.A."/>
            <person name="Magnuson J.K."/>
            <person name="Henrissat B."/>
            <person name="Mortensen U.H."/>
            <person name="Larsen T.O."/>
            <person name="Devries R.P."/>
            <person name="Grigoriev I.V."/>
            <person name="Machida M."/>
            <person name="Baker S.E."/>
            <person name="Andersen M.R."/>
        </authorList>
    </citation>
    <scope>NUCLEOTIDE SEQUENCE [LARGE SCALE GENOMIC DNA]</scope>
    <source>
        <strain evidence="2 3">IBT 18842</strain>
    </source>
</reference>
<protein>
    <submittedName>
        <fullName evidence="2">Uncharacterized protein</fullName>
    </submittedName>
</protein>
<dbReference type="OrthoDB" id="4646997at2759"/>
<feature type="region of interest" description="Disordered" evidence="1">
    <location>
        <begin position="125"/>
        <end position="151"/>
    </location>
</feature>
<evidence type="ECO:0000313" key="2">
    <source>
        <dbReference type="EMBL" id="KAE8152935.1"/>
    </source>
</evidence>
<organism evidence="2 3">
    <name type="scientific">Aspergillus avenaceus</name>
    <dbReference type="NCBI Taxonomy" id="36643"/>
    <lineage>
        <taxon>Eukaryota</taxon>
        <taxon>Fungi</taxon>
        <taxon>Dikarya</taxon>
        <taxon>Ascomycota</taxon>
        <taxon>Pezizomycotina</taxon>
        <taxon>Eurotiomycetes</taxon>
        <taxon>Eurotiomycetidae</taxon>
        <taxon>Eurotiales</taxon>
        <taxon>Aspergillaceae</taxon>
        <taxon>Aspergillus</taxon>
        <taxon>Aspergillus subgen. Circumdati</taxon>
    </lineage>
</organism>
<keyword evidence="3" id="KW-1185">Reference proteome</keyword>
<name>A0A5N6U2T7_ASPAV</name>
<dbReference type="Proteomes" id="UP000325780">
    <property type="component" value="Unassembled WGS sequence"/>
</dbReference>
<proteinExistence type="predicted"/>
<dbReference type="AlphaFoldDB" id="A0A5N6U2T7"/>
<evidence type="ECO:0000256" key="1">
    <source>
        <dbReference type="SAM" id="MobiDB-lite"/>
    </source>
</evidence>
<evidence type="ECO:0000313" key="3">
    <source>
        <dbReference type="Proteomes" id="UP000325780"/>
    </source>
</evidence>
<dbReference type="EMBL" id="ML742045">
    <property type="protein sequence ID" value="KAE8152935.1"/>
    <property type="molecule type" value="Genomic_DNA"/>
</dbReference>
<accession>A0A5N6U2T7</accession>
<gene>
    <name evidence="2" type="ORF">BDV25DRAFT_137337</name>
</gene>
<sequence>MAPYFSTVVSESAFKARFQAENAKPFSELENAAASCWGRPHLLACRVIRREPQRTLLPILSDYISPSDTQCPSNEIRAYLQGPDLALMGQSEHYLVRSSDCPFSVAQIWAAMAMFKGDQERRTRLPLVPKQQDYNDESDVETRDPKRRRRYTFQPGFVDSSGIQIGSSSPLADGSFDGSEVSSLAYVDPDSHYLSMTPEDNTLRLASCVIRHILYFAPPQDAPIQPVAVEFRDAKTRLSASTWVRERPIIAIDDGGLCLRRQNPDGGFMLSNDHVAILEGKTQFHCLEDGRPVISDDSFAQMICEALATRLSDATGHSEQSVIIINATQHYMCFLQVDISDDYLSDFESPTPTHMLYVNATPWFDLSQRSGRESVLANICGIMRRAISE</sequence>